<dbReference type="PROSITE" id="PS51384">
    <property type="entry name" value="FAD_FR"/>
    <property type="match status" value="1"/>
</dbReference>
<organism evidence="2 3">
    <name type="scientific">Orbilia oligospora</name>
    <name type="common">Nematode-trapping fungus</name>
    <name type="synonym">Arthrobotrys oligospora</name>
    <dbReference type="NCBI Taxonomy" id="2813651"/>
    <lineage>
        <taxon>Eukaryota</taxon>
        <taxon>Fungi</taxon>
        <taxon>Dikarya</taxon>
        <taxon>Ascomycota</taxon>
        <taxon>Pezizomycotina</taxon>
        <taxon>Orbiliomycetes</taxon>
        <taxon>Orbiliales</taxon>
        <taxon>Orbiliaceae</taxon>
        <taxon>Orbilia</taxon>
    </lineage>
</organism>
<dbReference type="EMBL" id="WIQW01000004">
    <property type="protein sequence ID" value="KAF3111405.1"/>
    <property type="molecule type" value="Genomic_DNA"/>
</dbReference>
<evidence type="ECO:0000259" key="1">
    <source>
        <dbReference type="PROSITE" id="PS51384"/>
    </source>
</evidence>
<proteinExistence type="predicted"/>
<dbReference type="Proteomes" id="UP000475325">
    <property type="component" value="Unassembled WGS sequence"/>
</dbReference>
<name>A0A7C8JS63_ORBOL</name>
<dbReference type="PANTHER" id="PTHR42815">
    <property type="entry name" value="FAD-BINDING, PUTATIVE (AFU_ORTHOLOGUE AFUA_6G07600)-RELATED"/>
    <property type="match status" value="1"/>
</dbReference>
<feature type="domain" description="FAD-binding FR-type" evidence="1">
    <location>
        <begin position="360"/>
        <end position="485"/>
    </location>
</feature>
<accession>A0A7C8JS63</accession>
<dbReference type="Gene3D" id="3.40.50.80">
    <property type="entry name" value="Nucleotide-binding domain of ferredoxin-NADP reductase (FNR) module"/>
    <property type="match status" value="1"/>
</dbReference>
<dbReference type="SUPFAM" id="SSF63380">
    <property type="entry name" value="Riboflavin synthase domain-like"/>
    <property type="match status" value="1"/>
</dbReference>
<dbReference type="AlphaFoldDB" id="A0A7C8JS63"/>
<dbReference type="InterPro" id="IPR017938">
    <property type="entry name" value="Riboflavin_synthase-like_b-brl"/>
</dbReference>
<evidence type="ECO:0000313" key="3">
    <source>
        <dbReference type="Proteomes" id="UP000475325"/>
    </source>
</evidence>
<dbReference type="Gene3D" id="2.40.30.10">
    <property type="entry name" value="Translation factors"/>
    <property type="match status" value="1"/>
</dbReference>
<dbReference type="InterPro" id="IPR039261">
    <property type="entry name" value="FNR_nucleotide-bd"/>
</dbReference>
<comment type="caution">
    <text evidence="2">The sequence shown here is derived from an EMBL/GenBank/DDBJ whole genome shotgun (WGS) entry which is preliminary data.</text>
</comment>
<dbReference type="GO" id="GO:0016491">
    <property type="term" value="F:oxidoreductase activity"/>
    <property type="evidence" value="ECO:0007669"/>
    <property type="project" value="InterPro"/>
</dbReference>
<reference evidence="2 3" key="1">
    <citation type="submission" date="2019-06" db="EMBL/GenBank/DDBJ databases">
        <authorList>
            <person name="Palmer J.M."/>
        </authorList>
    </citation>
    <scope>NUCLEOTIDE SEQUENCE [LARGE SCALE GENOMIC DNA]</scope>
    <source>
        <strain evidence="2 3">TWF102</strain>
    </source>
</reference>
<sequence length="617" mass="68344">MDAIFSDSAAWHPGERNIQRLLHVPYQENPTRYYLPPGVSHFLSICPLIAVGTTSPSGQPWASLLTGVPGFARNFGPGVIGLQTALGAGDPIYETLDEKAWSETMNDGESRGEGMIAGLAVNLERRQRVKFYGTSKRGMRRVEKEKGLATIMMEIEQTLGNCPKYMNARHLDLVQVDTSTNVTSNYEVPTTLPQETLNLISNSDMFFVASRNGFTDMDVNHRGGPPGFVRILPPASSSSNHQEPTSLVWPEYSGNRLYQTLGNLQVTPLAGLTFVDYYTGDMLYLTGTTEILIGPDAERVLLKSKLAVKFTVTAARYARASLGLRVAEPDAVKWSPYNPEVRYLAAEAAGQKALIGLNSQSGLKATLVKKEKLSSTIARFTFQLDGNKDKRQLWRAGQYVMLGFEEELSAGYRHMDDSDPQGLNDDYIRSFTVSSYPGQFTGRDEGKFEITIRRVGTVTRYLFQQNPGAALEVPIQGFGGEFFIEKCEGGKVGIVAAGVGITPFIAQWKGIMESAIDVRLFWTVKEDDLGLVKDLLGRKGMEGMKEALRLFVTGRGEGANDTGIEAKETVERRINKGDIVEEGDEARKWYICTGDAMRKEVAEWLHGREVSWEEFTY</sequence>
<dbReference type="InterPro" id="IPR017927">
    <property type="entry name" value="FAD-bd_FR_type"/>
</dbReference>
<gene>
    <name evidence="2" type="ORF">TWF102_007073</name>
</gene>
<dbReference type="PANTHER" id="PTHR42815:SF2">
    <property type="entry name" value="FAD-BINDING, PUTATIVE (AFU_ORTHOLOGUE AFUA_6G07600)-RELATED"/>
    <property type="match status" value="1"/>
</dbReference>
<dbReference type="InterPro" id="IPR012349">
    <property type="entry name" value="Split_barrel_FMN-bd"/>
</dbReference>
<evidence type="ECO:0000313" key="2">
    <source>
        <dbReference type="EMBL" id="KAF3111405.1"/>
    </source>
</evidence>
<protein>
    <recommendedName>
        <fullName evidence="1">FAD-binding FR-type domain-containing protein</fullName>
    </recommendedName>
</protein>
<dbReference type="SUPFAM" id="SSF52343">
    <property type="entry name" value="Ferredoxin reductase-like, C-terminal NADP-linked domain"/>
    <property type="match status" value="1"/>
</dbReference>
<dbReference type="Gene3D" id="2.30.110.10">
    <property type="entry name" value="Electron Transport, Fmn-binding Protein, Chain A"/>
    <property type="match status" value="1"/>
</dbReference>